<evidence type="ECO:0000259" key="4">
    <source>
        <dbReference type="Pfam" id="PF01557"/>
    </source>
</evidence>
<keyword evidence="5" id="KW-0378">Hydrolase</keyword>
<accession>A0A482TZS3</accession>
<dbReference type="AlphaFoldDB" id="A0A482TZS3"/>
<dbReference type="PANTHER" id="PTHR42796:SF4">
    <property type="entry name" value="FUMARYLACETOACETATE HYDROLASE DOMAIN-CONTAINING PROTEIN 2A"/>
    <property type="match status" value="1"/>
</dbReference>
<dbReference type="SUPFAM" id="SSF56529">
    <property type="entry name" value="FAH"/>
    <property type="match status" value="1"/>
</dbReference>
<feature type="domain" description="Fumarylacetoacetase-like C-terminal" evidence="4">
    <location>
        <begin position="70"/>
        <end position="273"/>
    </location>
</feature>
<organism evidence="5 6">
    <name type="scientific">Pseudomonas songnenensis</name>
    <dbReference type="NCBI Taxonomy" id="1176259"/>
    <lineage>
        <taxon>Bacteria</taxon>
        <taxon>Pseudomonadati</taxon>
        <taxon>Pseudomonadota</taxon>
        <taxon>Gammaproteobacteria</taxon>
        <taxon>Pseudomonadales</taxon>
        <taxon>Pseudomonadaceae</taxon>
        <taxon>Pseudomonas</taxon>
    </lineage>
</organism>
<evidence type="ECO:0000256" key="1">
    <source>
        <dbReference type="ARBA" id="ARBA00010211"/>
    </source>
</evidence>
<dbReference type="Pfam" id="PF01557">
    <property type="entry name" value="FAA_hydrolase"/>
    <property type="match status" value="1"/>
</dbReference>
<evidence type="ECO:0000256" key="2">
    <source>
        <dbReference type="ARBA" id="ARBA00010715"/>
    </source>
</evidence>
<dbReference type="Gene3D" id="3.90.850.10">
    <property type="entry name" value="Fumarylacetoacetase-like, C-terminal domain"/>
    <property type="match status" value="1"/>
</dbReference>
<dbReference type="GO" id="GO:0044281">
    <property type="term" value="P:small molecule metabolic process"/>
    <property type="evidence" value="ECO:0007669"/>
    <property type="project" value="UniProtKB-ARBA"/>
</dbReference>
<evidence type="ECO:0000313" key="6">
    <source>
        <dbReference type="Proteomes" id="UP000282800"/>
    </source>
</evidence>
<dbReference type="EMBL" id="RWYU02000010">
    <property type="protein sequence ID" value="RYJ59946.1"/>
    <property type="molecule type" value="Genomic_DNA"/>
</dbReference>
<dbReference type="OrthoDB" id="9805307at2"/>
<protein>
    <submittedName>
        <fullName evidence="5">Hydrolase</fullName>
    </submittedName>
</protein>
<dbReference type="PANTHER" id="PTHR42796">
    <property type="entry name" value="FUMARYLACETOACETATE HYDROLASE DOMAIN-CONTAINING PROTEIN 2A-RELATED"/>
    <property type="match status" value="1"/>
</dbReference>
<dbReference type="RefSeq" id="WP_126190573.1">
    <property type="nucleotide sequence ID" value="NZ_RWYU02000010.1"/>
</dbReference>
<dbReference type="InterPro" id="IPR036663">
    <property type="entry name" value="Fumarylacetoacetase_C_sf"/>
</dbReference>
<reference evidence="5 6" key="1">
    <citation type="submission" date="2019-01" db="EMBL/GenBank/DDBJ databases">
        <title>High-quality draft genome of. Pseudomonas songnenensis str. L103, a full-fledged denitrifier isolated from 100 meters deep aquifer in a heavily nitrogen fertilized agricultural area.</title>
        <authorList>
            <person name="Liu M."/>
            <person name="Liu B."/>
        </authorList>
    </citation>
    <scope>NUCLEOTIDE SEQUENCE [LARGE SCALE GENOMIC DNA]</scope>
    <source>
        <strain evidence="5 6">L103</strain>
    </source>
</reference>
<gene>
    <name evidence="5" type="ORF">EJA06_020930</name>
</gene>
<dbReference type="InterPro" id="IPR011234">
    <property type="entry name" value="Fumarylacetoacetase-like_C"/>
</dbReference>
<keyword evidence="3" id="KW-0479">Metal-binding</keyword>
<evidence type="ECO:0000256" key="3">
    <source>
        <dbReference type="ARBA" id="ARBA00022723"/>
    </source>
</evidence>
<name>A0A482TZS3_9PSED</name>
<dbReference type="GO" id="GO:0046872">
    <property type="term" value="F:metal ion binding"/>
    <property type="evidence" value="ECO:0007669"/>
    <property type="project" value="UniProtKB-KW"/>
</dbReference>
<proteinExistence type="inferred from homology"/>
<comment type="similarity">
    <text evidence="2">Belongs to the hydratase/decarboxylase family.</text>
</comment>
<dbReference type="Proteomes" id="UP000282800">
    <property type="component" value="Unassembled WGS sequence"/>
</dbReference>
<dbReference type="InterPro" id="IPR051121">
    <property type="entry name" value="FAH"/>
</dbReference>
<sequence length="298" mass="32216">MRIARVAVAGEAFWALLDADSVRLRTIRAPFSEWAPSLGEQGEAALNLDAEWIPLSACRLLPPLQPGGRIFGVGLNYLSHLERLGSKAPAHTLAYTIPESALIGAGDEIQFPAVSSELDYEVELVAVVARPLLDEPQASACLFGYTVGNDISARDAGRQIGRLDLLTQKAMDRTTPIGPWIVTLDELGGPGQPALNLQLSVNGERRQQDNTRNMIFPVDELLNYLDARITLRPGDMVFTGSTHGVALETGNFLKPGDVIDARIQGVGRLCNRVGERRELHAARKVGRLGLPAGDDVKV</sequence>
<comment type="caution">
    <text evidence="5">The sequence shown here is derived from an EMBL/GenBank/DDBJ whole genome shotgun (WGS) entry which is preliminary data.</text>
</comment>
<evidence type="ECO:0000313" key="5">
    <source>
        <dbReference type="EMBL" id="RYJ59946.1"/>
    </source>
</evidence>
<comment type="similarity">
    <text evidence="1">Belongs to the FAH family.</text>
</comment>
<dbReference type="GO" id="GO:0016787">
    <property type="term" value="F:hydrolase activity"/>
    <property type="evidence" value="ECO:0007669"/>
    <property type="project" value="UniProtKB-KW"/>
</dbReference>